<gene>
    <name evidence="4" type="ORF">A4A59_33055</name>
</gene>
<dbReference type="Pfam" id="PF02661">
    <property type="entry name" value="Fic"/>
    <property type="match status" value="1"/>
</dbReference>
<dbReference type="InterPro" id="IPR040198">
    <property type="entry name" value="Fido_containing"/>
</dbReference>
<feature type="binding site" evidence="2">
    <location>
        <begin position="135"/>
        <end position="142"/>
    </location>
    <ligand>
        <name>ATP</name>
        <dbReference type="ChEBI" id="CHEBI:30616"/>
    </ligand>
</feature>
<feature type="active site" evidence="1">
    <location>
        <position position="131"/>
    </location>
</feature>
<dbReference type="InterPro" id="IPR036597">
    <property type="entry name" value="Fido-like_dom_sf"/>
</dbReference>
<dbReference type="PROSITE" id="PS51459">
    <property type="entry name" value="FIDO"/>
    <property type="match status" value="1"/>
</dbReference>
<dbReference type="InterPro" id="IPR003812">
    <property type="entry name" value="Fido"/>
</dbReference>
<dbReference type="Gene3D" id="1.10.3290.10">
    <property type="entry name" value="Fido-like domain"/>
    <property type="match status" value="1"/>
</dbReference>
<evidence type="ECO:0000313" key="4">
    <source>
        <dbReference type="EMBL" id="KZA97015.1"/>
    </source>
</evidence>
<evidence type="ECO:0000256" key="1">
    <source>
        <dbReference type="PIRSR" id="PIRSR640198-1"/>
    </source>
</evidence>
<evidence type="ECO:0000256" key="2">
    <source>
        <dbReference type="PIRSR" id="PIRSR640198-2"/>
    </source>
</evidence>
<dbReference type="RefSeq" id="WP_062944950.1">
    <property type="nucleotide sequence ID" value="NZ_CP171844.1"/>
</dbReference>
<reference evidence="4" key="1">
    <citation type="submission" date="2016-03" db="EMBL/GenBank/DDBJ databases">
        <title>Microsymbionts genomes from the relict species Vavilovia formosa.</title>
        <authorList>
            <person name="Chirak E."/>
            <person name="Kimeklis A."/>
            <person name="Kopat V."/>
            <person name="Andronov E."/>
        </authorList>
    </citation>
    <scope>NUCLEOTIDE SEQUENCE [LARGE SCALE GENOMIC DNA]</scope>
    <source>
        <strain evidence="4">Vaf12</strain>
    </source>
</reference>
<feature type="domain" description="Fido" evidence="3">
    <location>
        <begin position="54"/>
        <end position="201"/>
    </location>
</feature>
<dbReference type="AlphaFoldDB" id="A0A154I986"/>
<dbReference type="EMBL" id="LVYU01000140">
    <property type="protein sequence ID" value="KZA97015.1"/>
    <property type="molecule type" value="Genomic_DNA"/>
</dbReference>
<dbReference type="GO" id="GO:0005524">
    <property type="term" value="F:ATP binding"/>
    <property type="evidence" value="ECO:0007669"/>
    <property type="project" value="UniProtKB-KW"/>
</dbReference>
<keyword evidence="2" id="KW-0547">Nucleotide-binding</keyword>
<evidence type="ECO:0000259" key="3">
    <source>
        <dbReference type="PROSITE" id="PS51459"/>
    </source>
</evidence>
<proteinExistence type="predicted"/>
<keyword evidence="2" id="KW-0067">ATP-binding</keyword>
<dbReference type="PANTHER" id="PTHR13504:SF38">
    <property type="entry name" value="FIDO DOMAIN-CONTAINING PROTEIN"/>
    <property type="match status" value="1"/>
</dbReference>
<comment type="caution">
    <text evidence="4">The sequence shown here is derived from an EMBL/GenBank/DDBJ whole genome shotgun (WGS) entry which is preliminary data.</text>
</comment>
<protein>
    <submittedName>
        <fullName evidence="4">Cell filamentation protein Fic</fullName>
    </submittedName>
</protein>
<dbReference type="PANTHER" id="PTHR13504">
    <property type="entry name" value="FIDO DOMAIN-CONTAINING PROTEIN DDB_G0283145"/>
    <property type="match status" value="1"/>
</dbReference>
<sequence length="223" mass="25106">MTEGTRRHSVATEAYLIKDERERAEAEARNGLRQFDAARDMIIDAIDKGAKWKLRPSLLLALHREALQGISAYAGNFRPADVAIQGSEHKPLGAHRVPELIEELCDYVNDNWDKTPVHLASYVMWRLNWIHPFSDGNGRTSRMVSYVVLCVKLQLPLPGIKTIPDQIVDNRKPYFDALEAADRAAEHGAYDLSKMEELIEGMLATQLASVMETATGKHFLSHE</sequence>
<name>A0A154I986_RHILE</name>
<dbReference type="SUPFAM" id="SSF140931">
    <property type="entry name" value="Fic-like"/>
    <property type="match status" value="1"/>
</dbReference>
<accession>A0A154I986</accession>
<organism evidence="4">
    <name type="scientific">Rhizobium leguminosarum</name>
    <dbReference type="NCBI Taxonomy" id="384"/>
    <lineage>
        <taxon>Bacteria</taxon>
        <taxon>Pseudomonadati</taxon>
        <taxon>Pseudomonadota</taxon>
        <taxon>Alphaproteobacteria</taxon>
        <taxon>Hyphomicrobiales</taxon>
        <taxon>Rhizobiaceae</taxon>
        <taxon>Rhizobium/Agrobacterium group</taxon>
        <taxon>Rhizobium</taxon>
    </lineage>
</organism>